<dbReference type="NCBIfam" id="TIGR01730">
    <property type="entry name" value="RND_mfp"/>
    <property type="match status" value="1"/>
</dbReference>
<organism evidence="3 4">
    <name type="scientific">Rubrivivax albus</name>
    <dbReference type="NCBI Taxonomy" id="2499835"/>
    <lineage>
        <taxon>Bacteria</taxon>
        <taxon>Pseudomonadati</taxon>
        <taxon>Pseudomonadota</taxon>
        <taxon>Betaproteobacteria</taxon>
        <taxon>Burkholderiales</taxon>
        <taxon>Sphaerotilaceae</taxon>
        <taxon>Rubrivivax</taxon>
    </lineage>
</organism>
<gene>
    <name evidence="3" type="ORF">ENE75_08315</name>
</gene>
<dbReference type="OrthoDB" id="9806939at2"/>
<proteinExistence type="inferred from homology"/>
<protein>
    <submittedName>
        <fullName evidence="3">Efflux RND transporter periplasmic adaptor subunit</fullName>
    </submittedName>
</protein>
<dbReference type="PANTHER" id="PTHR30469">
    <property type="entry name" value="MULTIDRUG RESISTANCE PROTEIN MDTA"/>
    <property type="match status" value="1"/>
</dbReference>
<comment type="caution">
    <text evidence="3">The sequence shown here is derived from an EMBL/GenBank/DDBJ whole genome shotgun (WGS) entry which is preliminary data.</text>
</comment>
<keyword evidence="4" id="KW-1185">Reference proteome</keyword>
<accession>A0A3S2TNL6</accession>
<dbReference type="Gene3D" id="1.10.287.470">
    <property type="entry name" value="Helix hairpin bin"/>
    <property type="match status" value="1"/>
</dbReference>
<dbReference type="PANTHER" id="PTHR30469:SF15">
    <property type="entry name" value="HLYD FAMILY OF SECRETION PROTEINS"/>
    <property type="match status" value="1"/>
</dbReference>
<sequence length="379" mass="39154">MNRQRWAAALATVAVVAVAAGAGWWRFGRAVAVPVTTVAEGTVAVRVQGPGTVQARVPLTLAARLTATVTAVNADVGDTVQAGDLLVALDDRDLRARRDTVAAQRGTQARNIEAAEAALRKAQADLALARSRAQRDAALQAQGFVSTAGLDSTQAALDAAVAAEQSAAATLAARRAELAASAHDLAAADVTASFAQLRAPVDALVIQRLVEPGSTVVAGTPLLRLVDPASVWVAMRVDEAQLAALQPGQPARIRLRTGAEHAGRVARIARQSDPATREIEAHVAFDTLPARFAIDQQAEVTVMAGEQRGLRVPANALLRDRDGRPGVLTVTDGRARFVAVKPGTTDGEQLLLADGPAAGTAVVAVAAGVRDGMRVRAAD</sequence>
<evidence type="ECO:0000256" key="1">
    <source>
        <dbReference type="ARBA" id="ARBA00009477"/>
    </source>
</evidence>
<comment type="similarity">
    <text evidence="1">Belongs to the membrane fusion protein (MFP) (TC 8.A.1) family.</text>
</comment>
<evidence type="ECO:0000259" key="2">
    <source>
        <dbReference type="Pfam" id="PF25954"/>
    </source>
</evidence>
<dbReference type="GO" id="GO:0015562">
    <property type="term" value="F:efflux transmembrane transporter activity"/>
    <property type="evidence" value="ECO:0007669"/>
    <property type="project" value="TreeGrafter"/>
</dbReference>
<evidence type="ECO:0000313" key="4">
    <source>
        <dbReference type="Proteomes" id="UP000288178"/>
    </source>
</evidence>
<dbReference type="AlphaFoldDB" id="A0A3S2TNL6"/>
<evidence type="ECO:0000313" key="3">
    <source>
        <dbReference type="EMBL" id="RVT52432.1"/>
    </source>
</evidence>
<dbReference type="InterPro" id="IPR058792">
    <property type="entry name" value="Beta-barrel_RND_2"/>
</dbReference>
<dbReference type="Gene3D" id="2.40.420.20">
    <property type="match status" value="1"/>
</dbReference>
<dbReference type="Gene3D" id="2.40.30.170">
    <property type="match status" value="1"/>
</dbReference>
<dbReference type="SUPFAM" id="SSF111369">
    <property type="entry name" value="HlyD-like secretion proteins"/>
    <property type="match status" value="1"/>
</dbReference>
<name>A0A3S2TNL6_9BURK</name>
<reference evidence="3 4" key="1">
    <citation type="submission" date="2019-01" db="EMBL/GenBank/DDBJ databases">
        <authorList>
            <person name="Chen W.-M."/>
        </authorList>
    </citation>
    <scope>NUCLEOTIDE SEQUENCE [LARGE SCALE GENOMIC DNA]</scope>
    <source>
        <strain evidence="3 4">ICH-3</strain>
    </source>
</reference>
<dbReference type="Proteomes" id="UP000288178">
    <property type="component" value="Unassembled WGS sequence"/>
</dbReference>
<dbReference type="InterPro" id="IPR006143">
    <property type="entry name" value="RND_pump_MFP"/>
</dbReference>
<dbReference type="Pfam" id="PF25954">
    <property type="entry name" value="Beta-barrel_RND_2"/>
    <property type="match status" value="1"/>
</dbReference>
<dbReference type="Gene3D" id="2.40.50.100">
    <property type="match status" value="1"/>
</dbReference>
<dbReference type="GO" id="GO:1990281">
    <property type="term" value="C:efflux pump complex"/>
    <property type="evidence" value="ECO:0007669"/>
    <property type="project" value="TreeGrafter"/>
</dbReference>
<dbReference type="RefSeq" id="WP_128197748.1">
    <property type="nucleotide sequence ID" value="NZ_SACT01000002.1"/>
</dbReference>
<feature type="domain" description="CusB-like beta-barrel" evidence="2">
    <location>
        <begin position="230"/>
        <end position="292"/>
    </location>
</feature>
<dbReference type="EMBL" id="SACT01000002">
    <property type="protein sequence ID" value="RVT52432.1"/>
    <property type="molecule type" value="Genomic_DNA"/>
</dbReference>